<dbReference type="GO" id="GO:0005783">
    <property type="term" value="C:endoplasmic reticulum"/>
    <property type="evidence" value="ECO:0000318"/>
    <property type="project" value="GO_Central"/>
</dbReference>
<reference evidence="13 14" key="1">
    <citation type="journal article" date="2013" name="Proc. Natl. Acad. Sci. U.S.A.">
        <title>Fine-scale variation in meiotic recombination in Mimulus inferred from population shotgun sequencing.</title>
        <authorList>
            <person name="Hellsten U."/>
            <person name="Wright K.M."/>
            <person name="Jenkins J."/>
            <person name="Shu S."/>
            <person name="Yuan Y."/>
            <person name="Wessler S.R."/>
            <person name="Schmutz J."/>
            <person name="Willis J.H."/>
            <person name="Rokhsar D.S."/>
        </authorList>
    </citation>
    <scope>NUCLEOTIDE SEQUENCE [LARGE SCALE GENOMIC DNA]</scope>
    <source>
        <strain evidence="14">cv. DUN x IM62</strain>
    </source>
</reference>
<evidence type="ECO:0000256" key="5">
    <source>
        <dbReference type="ARBA" id="ARBA00022989"/>
    </source>
</evidence>
<dbReference type="GO" id="GO:0005525">
    <property type="term" value="F:GTP binding"/>
    <property type="evidence" value="ECO:0007669"/>
    <property type="project" value="UniProtKB-KW"/>
</dbReference>
<feature type="transmembrane region" description="Helical" evidence="11">
    <location>
        <begin position="702"/>
        <end position="719"/>
    </location>
</feature>
<feature type="compositionally biased region" description="Low complexity" evidence="10">
    <location>
        <begin position="779"/>
        <end position="792"/>
    </location>
</feature>
<dbReference type="InterPro" id="IPR008803">
    <property type="entry name" value="RHD3/Sey1"/>
</dbReference>
<evidence type="ECO:0000256" key="7">
    <source>
        <dbReference type="ARBA" id="ARBA00023134"/>
    </source>
</evidence>
<evidence type="ECO:0000256" key="11">
    <source>
        <dbReference type="SAM" id="Phobius"/>
    </source>
</evidence>
<organism evidence="13 14">
    <name type="scientific">Erythranthe guttata</name>
    <name type="common">Yellow monkey flower</name>
    <name type="synonym">Mimulus guttatus</name>
    <dbReference type="NCBI Taxonomy" id="4155"/>
    <lineage>
        <taxon>Eukaryota</taxon>
        <taxon>Viridiplantae</taxon>
        <taxon>Streptophyta</taxon>
        <taxon>Embryophyta</taxon>
        <taxon>Tracheophyta</taxon>
        <taxon>Spermatophyta</taxon>
        <taxon>Magnoliopsida</taxon>
        <taxon>eudicotyledons</taxon>
        <taxon>Gunneridae</taxon>
        <taxon>Pentapetalae</taxon>
        <taxon>asterids</taxon>
        <taxon>lamiids</taxon>
        <taxon>Lamiales</taxon>
        <taxon>Phrymaceae</taxon>
        <taxon>Erythranthe</taxon>
    </lineage>
</organism>
<sequence length="808" mass="89681">KSDNCCSTHLIDGDGEFNAGGIDNFMKEVKLAECGLSYAVAAIMGPQSSGKSTLLNHLFGTNFREMDAFRGRSQTTKGIWLAHCVGIEPCTLVMDLEGTDGRERGEDDTAFEKQSALFALAVSDIVLINMWCHDIGREQAANKPLLKTVFQVMMRLFSPRKTTLIFVIRDKTRTPLENLEPVLREDIQKIWDAVPKPEAHRETPLSEFFNVEVVALSSFEEKEEQFREQVASLRQRFFHSIAPGGLAGDRRGVVPASGFSFSAQQIWKVIKENKDLDLPAHKVMVATVRCEEIANEKFSSFIENEEWHELEQTVQYQSVPGFGRKLTSILNVCLSEYDAEATYFDEGVRTSKRKQLEDKLLQLVQPAYQFMLGHIRSGTLDKFKEAFDTALKEGKGFASAARDCTEYSILQFDEASAGADIDQANWDSSKVREKLRRDIDAHITAVRGANLSELTSLYETKLNEALADPVEALFDGASNDTWPAIKKLLRRETETAVTGFSNELLGFEMDEATKNKMLSNLENHARGIVEAKAKEEAGRVLIRMKDRFSTLFSHDAESMPRIWTGKEDIRAITKTARSASVKLLSIMAAIRLDDEADNIESTLSLALVDPKASASSNKSISADPLASSTWDKVPSSKTLLTPVQCKSLWRQFKTETEYTVGQAIAAQEASRRNNNWLPPPWAILALLILGFNEFMTLLRNPLYLGVIFIAFLLFKALWVQLDVADAFRNGALPGILALSTKLVPTVMNILKKLADEGQTSGGSAAPQNNPPPPPKTLQSGLSSSASSEVISSENKNEYSSPSTHQKLQ</sequence>
<feature type="domain" description="GB1/RHD3-type G" evidence="12">
    <location>
        <begin position="35"/>
        <end position="250"/>
    </location>
</feature>
<dbReference type="STRING" id="4155.A0A022Q0T2"/>
<evidence type="ECO:0000256" key="4">
    <source>
        <dbReference type="ARBA" id="ARBA00022824"/>
    </source>
</evidence>
<dbReference type="eggNOG" id="KOG2203">
    <property type="taxonomic scope" value="Eukaryota"/>
</dbReference>
<dbReference type="Proteomes" id="UP000030748">
    <property type="component" value="Unassembled WGS sequence"/>
</dbReference>
<dbReference type="InterPro" id="IPR046758">
    <property type="entry name" value="Sey1/RHD3-like_3HB"/>
</dbReference>
<dbReference type="AlphaFoldDB" id="A0A022Q0T2"/>
<proteinExistence type="inferred from homology"/>
<dbReference type="InterPro" id="IPR027417">
    <property type="entry name" value="P-loop_NTPase"/>
</dbReference>
<name>A0A022Q0T2_ERYGU</name>
<evidence type="ECO:0000256" key="6">
    <source>
        <dbReference type="ARBA" id="ARBA00023054"/>
    </source>
</evidence>
<evidence type="ECO:0000256" key="10">
    <source>
        <dbReference type="SAM" id="MobiDB-lite"/>
    </source>
</evidence>
<keyword evidence="5 11" id="KW-1133">Transmembrane helix</keyword>
<accession>A0A022Q0T2</accession>
<evidence type="ECO:0000313" key="14">
    <source>
        <dbReference type="Proteomes" id="UP000030748"/>
    </source>
</evidence>
<feature type="non-terminal residue" evidence="13">
    <location>
        <position position="1"/>
    </location>
</feature>
<dbReference type="PANTHER" id="PTHR45923">
    <property type="entry name" value="PROTEIN SEY1"/>
    <property type="match status" value="1"/>
</dbReference>
<comment type="similarity">
    <text evidence="9">Belongs to the TRAFAC class dynamin-like GTPase superfamily. GB1/RHD3 GTPase family.</text>
</comment>
<evidence type="ECO:0000256" key="8">
    <source>
        <dbReference type="ARBA" id="ARBA00023136"/>
    </source>
</evidence>
<keyword evidence="4" id="KW-0256">Endoplasmic reticulum</keyword>
<dbReference type="HAMAP" id="MF_03109">
    <property type="entry name" value="Sey1"/>
    <property type="match status" value="1"/>
</dbReference>
<feature type="region of interest" description="Disordered" evidence="10">
    <location>
        <begin position="757"/>
        <end position="808"/>
    </location>
</feature>
<keyword evidence="6" id="KW-0175">Coiled coil</keyword>
<keyword evidence="3" id="KW-0378">Hydrolase</keyword>
<dbReference type="Pfam" id="PF05879">
    <property type="entry name" value="RHD3_GTPase"/>
    <property type="match status" value="1"/>
</dbReference>
<dbReference type="GO" id="GO:0003924">
    <property type="term" value="F:GTPase activity"/>
    <property type="evidence" value="ECO:0000318"/>
    <property type="project" value="GO_Central"/>
</dbReference>
<evidence type="ECO:0000256" key="2">
    <source>
        <dbReference type="ARBA" id="ARBA00022741"/>
    </source>
</evidence>
<dbReference type="EMBL" id="KI632223">
    <property type="protein sequence ID" value="EYU21374.1"/>
    <property type="molecule type" value="Genomic_DNA"/>
</dbReference>
<dbReference type="GO" id="GO:0016320">
    <property type="term" value="P:endoplasmic reticulum membrane fusion"/>
    <property type="evidence" value="ECO:0000318"/>
    <property type="project" value="GO_Central"/>
</dbReference>
<dbReference type="InterPro" id="IPR030386">
    <property type="entry name" value="G_GB1_RHD3_dom"/>
</dbReference>
<gene>
    <name evidence="13" type="ORF">MIMGU_mgv1a019265mg</name>
</gene>
<dbReference type="Gene3D" id="3.40.50.300">
    <property type="entry name" value="P-loop containing nucleotide triphosphate hydrolases"/>
    <property type="match status" value="1"/>
</dbReference>
<dbReference type="Pfam" id="PF20428">
    <property type="entry name" value="Sey1_3HB"/>
    <property type="match status" value="1"/>
</dbReference>
<evidence type="ECO:0000256" key="9">
    <source>
        <dbReference type="PROSITE-ProRule" id="PRU01052"/>
    </source>
</evidence>
<dbReference type="PANTHER" id="PTHR45923:SF2">
    <property type="entry name" value="PROTEIN SEY1"/>
    <property type="match status" value="1"/>
</dbReference>
<evidence type="ECO:0000256" key="1">
    <source>
        <dbReference type="ARBA" id="ARBA00022692"/>
    </source>
</evidence>
<keyword evidence="2" id="KW-0547">Nucleotide-binding</keyword>
<dbReference type="CDD" id="cd01851">
    <property type="entry name" value="GBP"/>
    <property type="match status" value="1"/>
</dbReference>
<evidence type="ECO:0000313" key="13">
    <source>
        <dbReference type="EMBL" id="EYU21374.1"/>
    </source>
</evidence>
<evidence type="ECO:0000259" key="12">
    <source>
        <dbReference type="PROSITE" id="PS51715"/>
    </source>
</evidence>
<dbReference type="SUPFAM" id="SSF52540">
    <property type="entry name" value="P-loop containing nucleoside triphosphate hydrolases"/>
    <property type="match status" value="1"/>
</dbReference>
<keyword evidence="1 11" id="KW-0812">Transmembrane</keyword>
<dbReference type="FunFam" id="3.40.50.300:FF:002271">
    <property type="entry name" value="Protein ROOT HAIR DEFECTIVE 3 homolog"/>
    <property type="match status" value="1"/>
</dbReference>
<protein>
    <recommendedName>
        <fullName evidence="12">GB1/RHD3-type G domain-containing protein</fullName>
    </recommendedName>
</protein>
<feature type="compositionally biased region" description="Polar residues" evidence="10">
    <location>
        <begin position="797"/>
        <end position="808"/>
    </location>
</feature>
<dbReference type="PROSITE" id="PS51715">
    <property type="entry name" value="G_GB1_RHD3"/>
    <property type="match status" value="1"/>
</dbReference>
<keyword evidence="7" id="KW-0342">GTP-binding</keyword>
<keyword evidence="8 11" id="KW-0472">Membrane</keyword>
<keyword evidence="14" id="KW-1185">Reference proteome</keyword>
<evidence type="ECO:0000256" key="3">
    <source>
        <dbReference type="ARBA" id="ARBA00022801"/>
    </source>
</evidence>